<dbReference type="Proteomes" id="UP000004471">
    <property type="component" value="Unassembled WGS sequence"/>
</dbReference>
<dbReference type="GO" id="GO:0004812">
    <property type="term" value="F:aminoacyl-tRNA ligase activity"/>
    <property type="evidence" value="ECO:0007669"/>
    <property type="project" value="UniProtKB-KW"/>
</dbReference>
<keyword evidence="1" id="KW-0030">Aminoacyl-tRNA synthetase</keyword>
<dbReference type="EMBL" id="AEAH01000538">
    <property type="protein sequence ID" value="EGH29570.1"/>
    <property type="molecule type" value="Genomic_DNA"/>
</dbReference>
<keyword evidence="1" id="KW-0436">Ligase</keyword>
<comment type="caution">
    <text evidence="1">The sequence shown here is derived from an EMBL/GenBank/DDBJ whole genome shotgun (WGS) entry which is preliminary data.</text>
</comment>
<gene>
    <name evidence="1" type="ORF">PSYJA_11550</name>
</gene>
<reference evidence="1 2" key="1">
    <citation type="journal article" date="2011" name="PLoS Pathog.">
        <title>Dynamic evolution of pathogenicity revealed by sequencing and comparative genomics of 19 Pseudomonas syringae isolates.</title>
        <authorList>
            <person name="Baltrus D.A."/>
            <person name="Nishimura M.T."/>
            <person name="Romanchuk A."/>
            <person name="Chang J.H."/>
            <person name="Mukhtar M.S."/>
            <person name="Cherkis K."/>
            <person name="Roach J."/>
            <person name="Grant S.R."/>
            <person name="Jones C.D."/>
            <person name="Dangl J.L."/>
        </authorList>
    </citation>
    <scope>NUCLEOTIDE SEQUENCE [LARGE SCALE GENOMIC DNA]</scope>
    <source>
        <strain evidence="2">M301072PT</strain>
    </source>
</reference>
<proteinExistence type="predicted"/>
<name>F3FH84_PSESX</name>
<dbReference type="AlphaFoldDB" id="F3FH84"/>
<dbReference type="HOGENOM" id="CLU_1553970_0_0_6"/>
<accession>F3FH84</accession>
<evidence type="ECO:0000313" key="2">
    <source>
        <dbReference type="Proteomes" id="UP000004471"/>
    </source>
</evidence>
<organism evidence="1 2">
    <name type="scientific">Pseudomonas syringae pv. japonica str. M301072</name>
    <dbReference type="NCBI Taxonomy" id="629262"/>
    <lineage>
        <taxon>Bacteria</taxon>
        <taxon>Pseudomonadati</taxon>
        <taxon>Pseudomonadota</taxon>
        <taxon>Gammaproteobacteria</taxon>
        <taxon>Pseudomonadales</taxon>
        <taxon>Pseudomonadaceae</taxon>
        <taxon>Pseudomonas</taxon>
        <taxon>Pseudomonas syringae</taxon>
    </lineage>
</organism>
<sequence>MTMRSPWENRIKPQITHIMSLFENETLGAYLAGHLILESILVIMLETKQVDSDQGAYFDWSFHRKITASESRGLITRKMAEFLLEANRLRNRLAHKLDSPISFEEAFHLAQKASDGVGDFSDDTIHSDRAKSEEWYSVNGVIQEIFQNASQDLLYLLGDDDHITSFVSDDES</sequence>
<evidence type="ECO:0000313" key="1">
    <source>
        <dbReference type="EMBL" id="EGH29570.1"/>
    </source>
</evidence>
<protein>
    <submittedName>
        <fullName evidence="1">Glycyl-tRNA synthetase subunit alpha</fullName>
    </submittedName>
</protein>